<reference evidence="5" key="2">
    <citation type="submission" date="2023-05" db="EMBL/GenBank/DDBJ databases">
        <authorList>
            <person name="Fouks B."/>
        </authorList>
    </citation>
    <scope>NUCLEOTIDE SEQUENCE</scope>
    <source>
        <strain evidence="5">Stay&amp;Tobe</strain>
        <tissue evidence="5">Testes</tissue>
    </source>
</reference>
<organism evidence="5 6">
    <name type="scientific">Diploptera punctata</name>
    <name type="common">Pacific beetle cockroach</name>
    <dbReference type="NCBI Taxonomy" id="6984"/>
    <lineage>
        <taxon>Eukaryota</taxon>
        <taxon>Metazoa</taxon>
        <taxon>Ecdysozoa</taxon>
        <taxon>Arthropoda</taxon>
        <taxon>Hexapoda</taxon>
        <taxon>Insecta</taxon>
        <taxon>Pterygota</taxon>
        <taxon>Neoptera</taxon>
        <taxon>Polyneoptera</taxon>
        <taxon>Dictyoptera</taxon>
        <taxon>Blattodea</taxon>
        <taxon>Blaberoidea</taxon>
        <taxon>Blaberidae</taxon>
        <taxon>Diplopterinae</taxon>
        <taxon>Diploptera</taxon>
    </lineage>
</organism>
<evidence type="ECO:0000256" key="1">
    <source>
        <dbReference type="ARBA" id="ARBA00009995"/>
    </source>
</evidence>
<keyword evidence="3" id="KW-0808">Transferase</keyword>
<evidence type="ECO:0000313" key="6">
    <source>
        <dbReference type="Proteomes" id="UP001233999"/>
    </source>
</evidence>
<feature type="signal peptide" evidence="4">
    <location>
        <begin position="1"/>
        <end position="23"/>
    </location>
</feature>
<keyword evidence="6" id="KW-1185">Reference proteome</keyword>
<dbReference type="AlphaFoldDB" id="A0AAD7ZL18"/>
<accession>A0AAD7ZL18</accession>
<name>A0AAD7ZL18_DIPPU</name>
<dbReference type="GO" id="GO:0008194">
    <property type="term" value="F:UDP-glycosyltransferase activity"/>
    <property type="evidence" value="ECO:0007669"/>
    <property type="project" value="InterPro"/>
</dbReference>
<dbReference type="Pfam" id="PF00201">
    <property type="entry name" value="UDPGT"/>
    <property type="match status" value="1"/>
</dbReference>
<dbReference type="PANTHER" id="PTHR48043:SF145">
    <property type="entry name" value="FI06409P-RELATED"/>
    <property type="match status" value="1"/>
</dbReference>
<dbReference type="PANTHER" id="PTHR48043">
    <property type="entry name" value="EG:EG0003.4 PROTEIN-RELATED"/>
    <property type="match status" value="1"/>
</dbReference>
<evidence type="ECO:0000256" key="2">
    <source>
        <dbReference type="ARBA" id="ARBA00022676"/>
    </source>
</evidence>
<comment type="similarity">
    <text evidence="1">Belongs to the UDP-glycosyltransferase family.</text>
</comment>
<evidence type="ECO:0000256" key="3">
    <source>
        <dbReference type="ARBA" id="ARBA00022679"/>
    </source>
</evidence>
<dbReference type="SUPFAM" id="SSF53756">
    <property type="entry name" value="UDP-Glycosyltransferase/glycogen phosphorylase"/>
    <property type="match status" value="1"/>
</dbReference>
<comment type="caution">
    <text evidence="5">The sequence shown here is derived from an EMBL/GenBank/DDBJ whole genome shotgun (WGS) entry which is preliminary data.</text>
</comment>
<dbReference type="Proteomes" id="UP001233999">
    <property type="component" value="Unassembled WGS sequence"/>
</dbReference>
<dbReference type="EMBL" id="JASPKZ010007780">
    <property type="protein sequence ID" value="KAJ9582650.1"/>
    <property type="molecule type" value="Genomic_DNA"/>
</dbReference>
<protein>
    <recommendedName>
        <fullName evidence="7">UDP-glucuronosyltransferase</fullName>
    </recommendedName>
</protein>
<gene>
    <name evidence="5" type="ORF">L9F63_023005</name>
</gene>
<feature type="chain" id="PRO_5042093607" description="UDP-glucuronosyltransferase" evidence="4">
    <location>
        <begin position="24"/>
        <end position="304"/>
    </location>
</feature>
<dbReference type="InterPro" id="IPR050271">
    <property type="entry name" value="UDP-glycosyltransferase"/>
</dbReference>
<keyword evidence="2" id="KW-0328">Glycosyltransferase</keyword>
<evidence type="ECO:0000313" key="5">
    <source>
        <dbReference type="EMBL" id="KAJ9582650.1"/>
    </source>
</evidence>
<dbReference type="InterPro" id="IPR002213">
    <property type="entry name" value="UDP_glucos_trans"/>
</dbReference>
<reference evidence="5" key="1">
    <citation type="journal article" date="2023" name="IScience">
        <title>Live-bearing cockroach genome reveals convergent evolutionary mechanisms linked to viviparity in insects and beyond.</title>
        <authorList>
            <person name="Fouks B."/>
            <person name="Harrison M.C."/>
            <person name="Mikhailova A.A."/>
            <person name="Marchal E."/>
            <person name="English S."/>
            <person name="Carruthers M."/>
            <person name="Jennings E.C."/>
            <person name="Chiamaka E.L."/>
            <person name="Frigard R.A."/>
            <person name="Pippel M."/>
            <person name="Attardo G.M."/>
            <person name="Benoit J.B."/>
            <person name="Bornberg-Bauer E."/>
            <person name="Tobe S.S."/>
        </authorList>
    </citation>
    <scope>NUCLEOTIDE SEQUENCE</scope>
    <source>
        <strain evidence="5">Stay&amp;Tobe</strain>
    </source>
</reference>
<keyword evidence="4" id="KW-0732">Signal</keyword>
<proteinExistence type="inferred from homology"/>
<evidence type="ECO:0008006" key="7">
    <source>
        <dbReference type="Google" id="ProtNLM"/>
    </source>
</evidence>
<sequence length="304" mass="34899">MQRLPLVLVAAILSHVAVNELESAKILGLFHLNSRSHFVMFEALLRGLASRGHEVYVVSHFPQEQPLPNYTDISLKGTLPELVNNFTMEFALNFRYTNMIDFLWYKTLDMCQVAFDHPNFKSLLSDDKQFDLIITEIVGPDCFLGLKHLYKCPVISMTSSVSFPWGNDRLGNPDNPAYIPNYFVPFSDHMTFTERFINFFITQGAKLTSYYFGDLPAEKMQRKYFKKSLPPISELQKEISILFVNSHFSLNVPRPAVPGFIEVGGLHIQPGKELPQVFKNKPLRILLCYIKKYHPHLIPVGRND</sequence>
<evidence type="ECO:0000256" key="4">
    <source>
        <dbReference type="SAM" id="SignalP"/>
    </source>
</evidence>